<sequence>MALRQSRRGFGLVMTRDKTFRVVRAVGSGAWWVYVVGMLTAVRPFGGGWRFMSVEDLELFGHGLGSSRSPRYAEYLPAGLDGPMILAQLAGIVVIAAALAEVAVVRPWIGLATVMVSCASLALVALVMRPPLTMPVLSPLAVAIGVLAVSALREIWMRRFASSPNPPNPPKRSATTDRLSS</sequence>
<keyword evidence="1" id="KW-0472">Membrane</keyword>
<organism evidence="2 3">
    <name type="scientific">Mycobacteroides abscessus subsp. massiliense</name>
    <dbReference type="NCBI Taxonomy" id="1962118"/>
    <lineage>
        <taxon>Bacteria</taxon>
        <taxon>Bacillati</taxon>
        <taxon>Actinomycetota</taxon>
        <taxon>Actinomycetes</taxon>
        <taxon>Mycobacteriales</taxon>
        <taxon>Mycobacteriaceae</taxon>
        <taxon>Mycobacteroides</taxon>
        <taxon>Mycobacteroides abscessus</taxon>
    </lineage>
</organism>
<evidence type="ECO:0000256" key="1">
    <source>
        <dbReference type="SAM" id="Phobius"/>
    </source>
</evidence>
<feature type="transmembrane region" description="Helical" evidence="1">
    <location>
        <begin position="111"/>
        <end position="128"/>
    </location>
</feature>
<reference evidence="2 3" key="1">
    <citation type="submission" date="2016-11" db="EMBL/GenBank/DDBJ databases">
        <authorList>
            <consortium name="Pathogen Informatics"/>
        </authorList>
    </citation>
    <scope>NUCLEOTIDE SEQUENCE [LARGE SCALE GENOMIC DNA]</scope>
    <source>
        <strain evidence="2 3">911</strain>
    </source>
</reference>
<feature type="transmembrane region" description="Helical" evidence="1">
    <location>
        <begin position="134"/>
        <end position="152"/>
    </location>
</feature>
<protein>
    <submittedName>
        <fullName evidence="2">Uncharacterized protein</fullName>
    </submittedName>
</protein>
<accession>A0A1U5QB37</accession>
<evidence type="ECO:0000313" key="3">
    <source>
        <dbReference type="Proteomes" id="UP000190074"/>
    </source>
</evidence>
<dbReference type="AlphaFoldDB" id="A0A1U5QB37"/>
<proteinExistence type="predicted"/>
<dbReference type="EMBL" id="FVGW01000001">
    <property type="protein sequence ID" value="SKL44797.1"/>
    <property type="molecule type" value="Genomic_DNA"/>
</dbReference>
<feature type="transmembrane region" description="Helical" evidence="1">
    <location>
        <begin position="21"/>
        <end position="42"/>
    </location>
</feature>
<evidence type="ECO:0000313" key="2">
    <source>
        <dbReference type="EMBL" id="SKL44797.1"/>
    </source>
</evidence>
<gene>
    <name evidence="2" type="ORF">SAMEA2259716_00589</name>
</gene>
<name>A0A1U5QB37_9MYCO</name>
<keyword evidence="1" id="KW-1133">Transmembrane helix</keyword>
<feature type="transmembrane region" description="Helical" evidence="1">
    <location>
        <begin position="85"/>
        <end position="104"/>
    </location>
</feature>
<keyword evidence="1" id="KW-0812">Transmembrane</keyword>
<dbReference type="Proteomes" id="UP000190074">
    <property type="component" value="Unassembled WGS sequence"/>
</dbReference>